<dbReference type="EMBL" id="CM056802">
    <property type="protein sequence ID" value="KAJ8707942.1"/>
    <property type="molecule type" value="Genomic_DNA"/>
</dbReference>
<organism evidence="1 2">
    <name type="scientific">Mythimna loreyi</name>
    <dbReference type="NCBI Taxonomy" id="667449"/>
    <lineage>
        <taxon>Eukaryota</taxon>
        <taxon>Metazoa</taxon>
        <taxon>Ecdysozoa</taxon>
        <taxon>Arthropoda</taxon>
        <taxon>Hexapoda</taxon>
        <taxon>Insecta</taxon>
        <taxon>Pterygota</taxon>
        <taxon>Neoptera</taxon>
        <taxon>Endopterygota</taxon>
        <taxon>Lepidoptera</taxon>
        <taxon>Glossata</taxon>
        <taxon>Ditrysia</taxon>
        <taxon>Noctuoidea</taxon>
        <taxon>Noctuidae</taxon>
        <taxon>Noctuinae</taxon>
        <taxon>Hadenini</taxon>
        <taxon>Mythimna</taxon>
    </lineage>
</organism>
<accession>A0ACC2Q4F2</accession>
<dbReference type="Proteomes" id="UP001231649">
    <property type="component" value="Chromosome 26"/>
</dbReference>
<gene>
    <name evidence="1" type="ORF">PYW08_010308</name>
</gene>
<sequence length="309" mass="34124">MMSKYLLLLFLPAIYARIGIKITAGETEADAKVEYIGENVEIISDLERETWRIGDAGLKRACTKFAGARPGDVFVRSPTPWNDVYRRFNWAQVKRTLKPVRSRVLGIHTKPVIIASRKFSNNNKRIGAKGKYNAAIAHQIQETVSHTWSVGGELTRGQEITYSINFEGVGSFGGTTSLSYAANWGNDTSRAKAVTLGTTTSVEVELRPGEAVVATLTATHGTLEMEIDYEAELSGYVFANYPKKFRNHYFWAFDVNAVLRSAGLPRRVKSTEKISVGFYTGGNVEINDQIMANRPNAKPIKVVPAGIIS</sequence>
<evidence type="ECO:0000313" key="1">
    <source>
        <dbReference type="EMBL" id="KAJ8707942.1"/>
    </source>
</evidence>
<proteinExistence type="predicted"/>
<reference evidence="1" key="1">
    <citation type="submission" date="2023-03" db="EMBL/GenBank/DDBJ databases">
        <title>Chromosome-level genomes of two armyworms, Mythimna separata and Mythimna loreyi, provide insights into the biosynthesis and reception of sex pheromones.</title>
        <authorList>
            <person name="Zhao H."/>
        </authorList>
    </citation>
    <scope>NUCLEOTIDE SEQUENCE</scope>
    <source>
        <strain evidence="1">BeijingLab</strain>
    </source>
</reference>
<comment type="caution">
    <text evidence="1">The sequence shown here is derived from an EMBL/GenBank/DDBJ whole genome shotgun (WGS) entry which is preliminary data.</text>
</comment>
<name>A0ACC2Q4F2_9NEOP</name>
<keyword evidence="2" id="KW-1185">Reference proteome</keyword>
<evidence type="ECO:0000313" key="2">
    <source>
        <dbReference type="Proteomes" id="UP001231649"/>
    </source>
</evidence>
<protein>
    <submittedName>
        <fullName evidence="1">Uncharacterized protein</fullName>
    </submittedName>
</protein>